<evidence type="ECO:0000256" key="3">
    <source>
        <dbReference type="ARBA" id="ARBA00022833"/>
    </source>
</evidence>
<keyword evidence="1" id="KW-0479">Metal-binding</keyword>
<dbReference type="InParanoid" id="A0A0V0QRZ2"/>
<name>A0A0V0QRZ2_PSEPJ</name>
<comment type="caution">
    <text evidence="7">The sequence shown here is derived from an EMBL/GenBank/DDBJ whole genome shotgun (WGS) entry which is preliminary data.</text>
</comment>
<dbReference type="PROSITE" id="PS50089">
    <property type="entry name" value="ZF_RING_2"/>
    <property type="match status" value="1"/>
</dbReference>
<dbReference type="OrthoDB" id="8062037at2759"/>
<accession>A0A0V0QRZ2</accession>
<evidence type="ECO:0000259" key="6">
    <source>
        <dbReference type="PROSITE" id="PS50089"/>
    </source>
</evidence>
<dbReference type="PROSITE" id="PS00518">
    <property type="entry name" value="ZF_RING_1"/>
    <property type="match status" value="1"/>
</dbReference>
<evidence type="ECO:0000256" key="2">
    <source>
        <dbReference type="ARBA" id="ARBA00022771"/>
    </source>
</evidence>
<gene>
    <name evidence="7" type="ORF">PPERSA_11818</name>
</gene>
<dbReference type="Proteomes" id="UP000054937">
    <property type="component" value="Unassembled WGS sequence"/>
</dbReference>
<feature type="coiled-coil region" evidence="5">
    <location>
        <begin position="13"/>
        <end position="48"/>
    </location>
</feature>
<dbReference type="AlphaFoldDB" id="A0A0V0QRZ2"/>
<dbReference type="GO" id="GO:0008270">
    <property type="term" value="F:zinc ion binding"/>
    <property type="evidence" value="ECO:0007669"/>
    <property type="project" value="UniProtKB-KW"/>
</dbReference>
<reference evidence="7 8" key="1">
    <citation type="journal article" date="2015" name="Sci. Rep.">
        <title>Genome of the facultative scuticociliatosis pathogen Pseudocohnilembus persalinus provides insight into its virulence through horizontal gene transfer.</title>
        <authorList>
            <person name="Xiong J."/>
            <person name="Wang G."/>
            <person name="Cheng J."/>
            <person name="Tian M."/>
            <person name="Pan X."/>
            <person name="Warren A."/>
            <person name="Jiang C."/>
            <person name="Yuan D."/>
            <person name="Miao W."/>
        </authorList>
    </citation>
    <scope>NUCLEOTIDE SEQUENCE [LARGE SCALE GENOMIC DNA]</scope>
    <source>
        <strain evidence="7">36N120E</strain>
    </source>
</reference>
<evidence type="ECO:0000256" key="4">
    <source>
        <dbReference type="PROSITE-ProRule" id="PRU00175"/>
    </source>
</evidence>
<keyword evidence="5" id="KW-0175">Coiled coil</keyword>
<feature type="domain" description="RING-type" evidence="6">
    <location>
        <begin position="71"/>
        <end position="108"/>
    </location>
</feature>
<evidence type="ECO:0000313" key="8">
    <source>
        <dbReference type="Proteomes" id="UP000054937"/>
    </source>
</evidence>
<evidence type="ECO:0000256" key="5">
    <source>
        <dbReference type="SAM" id="Coils"/>
    </source>
</evidence>
<evidence type="ECO:0000256" key="1">
    <source>
        <dbReference type="ARBA" id="ARBA00022723"/>
    </source>
</evidence>
<dbReference type="EMBL" id="LDAU01000111">
    <property type="protein sequence ID" value="KRX04762.1"/>
    <property type="molecule type" value="Genomic_DNA"/>
</dbReference>
<dbReference type="SUPFAM" id="SSF57850">
    <property type="entry name" value="RING/U-box"/>
    <property type="match status" value="1"/>
</dbReference>
<proteinExistence type="predicted"/>
<protein>
    <recommendedName>
        <fullName evidence="6">RING-type domain-containing protein</fullName>
    </recommendedName>
</protein>
<organism evidence="7 8">
    <name type="scientific">Pseudocohnilembus persalinus</name>
    <name type="common">Ciliate</name>
    <dbReference type="NCBI Taxonomy" id="266149"/>
    <lineage>
        <taxon>Eukaryota</taxon>
        <taxon>Sar</taxon>
        <taxon>Alveolata</taxon>
        <taxon>Ciliophora</taxon>
        <taxon>Intramacronucleata</taxon>
        <taxon>Oligohymenophorea</taxon>
        <taxon>Scuticociliatia</taxon>
        <taxon>Philasterida</taxon>
        <taxon>Pseudocohnilembidae</taxon>
        <taxon>Pseudocohnilembus</taxon>
    </lineage>
</organism>
<evidence type="ECO:0000313" key="7">
    <source>
        <dbReference type="EMBL" id="KRX04762.1"/>
    </source>
</evidence>
<keyword evidence="8" id="KW-1185">Reference proteome</keyword>
<keyword evidence="2 4" id="KW-0863">Zinc-finger</keyword>
<keyword evidence="3" id="KW-0862">Zinc</keyword>
<sequence>MEEEKTEEPLEQKSQIKNQKDQEKLQNLELIEKKLLSAQQLLKEEEKDENFQIKNKKQKKHDPIFFGDQFCSVCLVELNSTDLMPINNCKHQICRYCMFQGNEICLYC</sequence>
<dbReference type="InterPro" id="IPR001841">
    <property type="entry name" value="Znf_RING"/>
</dbReference>
<dbReference type="InterPro" id="IPR017907">
    <property type="entry name" value="Znf_RING_CS"/>
</dbReference>